<sequence length="83" mass="8535">MSANLISAAGLADALAAPRAAGRRVVLLDVRSKLGDPHGFDHYRDETEPIDPKAGHIPGALSARYAATDPPAATDGAEPESFG</sequence>
<organism evidence="2 3">
    <name type="scientific">Tersicoccus phoenicis</name>
    <dbReference type="NCBI Taxonomy" id="554083"/>
    <lineage>
        <taxon>Bacteria</taxon>
        <taxon>Bacillati</taxon>
        <taxon>Actinomycetota</taxon>
        <taxon>Actinomycetes</taxon>
        <taxon>Micrococcales</taxon>
        <taxon>Micrococcaceae</taxon>
        <taxon>Tersicoccus</taxon>
    </lineage>
</organism>
<evidence type="ECO:0008006" key="4">
    <source>
        <dbReference type="Google" id="ProtNLM"/>
    </source>
</evidence>
<feature type="compositionally biased region" description="Basic and acidic residues" evidence="1">
    <location>
        <begin position="37"/>
        <end position="54"/>
    </location>
</feature>
<dbReference type="SUPFAM" id="SSF52821">
    <property type="entry name" value="Rhodanese/Cell cycle control phosphatase"/>
    <property type="match status" value="1"/>
</dbReference>
<evidence type="ECO:0000313" key="3">
    <source>
        <dbReference type="Proteomes" id="UP000187085"/>
    </source>
</evidence>
<reference evidence="2 3" key="1">
    <citation type="submission" date="2016-12" db="EMBL/GenBank/DDBJ databases">
        <title>Draft genome of Tersicoccus phoenicis 1P05MA.</title>
        <authorList>
            <person name="Nakajima Y."/>
            <person name="Yoshizawa S."/>
            <person name="Nakamura K."/>
            <person name="Ogura Y."/>
            <person name="Hayashi T."/>
            <person name="Kogure K."/>
        </authorList>
    </citation>
    <scope>NUCLEOTIDE SEQUENCE [LARGE SCALE GENOMIC DNA]</scope>
    <source>
        <strain evidence="2 3">1p05MA</strain>
    </source>
</reference>
<dbReference type="EMBL" id="MRDE01000064">
    <property type="protein sequence ID" value="OMH24105.1"/>
    <property type="molecule type" value="Genomic_DNA"/>
</dbReference>
<dbReference type="STRING" id="554083.BKD30_09350"/>
<dbReference type="InterPro" id="IPR036873">
    <property type="entry name" value="Rhodanese-like_dom_sf"/>
</dbReference>
<gene>
    <name evidence="2" type="ORF">BKD30_09350</name>
</gene>
<dbReference type="Gene3D" id="3.40.250.10">
    <property type="entry name" value="Rhodanese-like domain"/>
    <property type="match status" value="1"/>
</dbReference>
<dbReference type="Proteomes" id="UP000187085">
    <property type="component" value="Unassembled WGS sequence"/>
</dbReference>
<dbReference type="OrthoDB" id="9770030at2"/>
<dbReference type="RefSeq" id="WP_076704208.1">
    <property type="nucleotide sequence ID" value="NZ_MRDE01000064.1"/>
</dbReference>
<evidence type="ECO:0000313" key="2">
    <source>
        <dbReference type="EMBL" id="OMH24105.1"/>
    </source>
</evidence>
<feature type="compositionally biased region" description="Low complexity" evidence="1">
    <location>
        <begin position="66"/>
        <end position="83"/>
    </location>
</feature>
<dbReference type="AlphaFoldDB" id="A0A1R1L9B3"/>
<protein>
    <recommendedName>
        <fullName evidence="4">Sulfurtransferase</fullName>
    </recommendedName>
</protein>
<keyword evidence="3" id="KW-1185">Reference proteome</keyword>
<comment type="caution">
    <text evidence="2">The sequence shown here is derived from an EMBL/GenBank/DDBJ whole genome shotgun (WGS) entry which is preliminary data.</text>
</comment>
<proteinExistence type="predicted"/>
<name>A0A1R1L9B3_9MICC</name>
<evidence type="ECO:0000256" key="1">
    <source>
        <dbReference type="SAM" id="MobiDB-lite"/>
    </source>
</evidence>
<accession>A0A1R1L9B3</accession>
<feature type="region of interest" description="Disordered" evidence="1">
    <location>
        <begin position="37"/>
        <end position="83"/>
    </location>
</feature>